<dbReference type="AlphaFoldDB" id="A0A835EFZ4"/>
<organism evidence="2 3">
    <name type="scientific">Digitaria exilis</name>
    <dbReference type="NCBI Taxonomy" id="1010633"/>
    <lineage>
        <taxon>Eukaryota</taxon>
        <taxon>Viridiplantae</taxon>
        <taxon>Streptophyta</taxon>
        <taxon>Embryophyta</taxon>
        <taxon>Tracheophyta</taxon>
        <taxon>Spermatophyta</taxon>
        <taxon>Magnoliopsida</taxon>
        <taxon>Liliopsida</taxon>
        <taxon>Poales</taxon>
        <taxon>Poaceae</taxon>
        <taxon>PACMAD clade</taxon>
        <taxon>Panicoideae</taxon>
        <taxon>Panicodae</taxon>
        <taxon>Paniceae</taxon>
        <taxon>Anthephorinae</taxon>
        <taxon>Digitaria</taxon>
    </lineage>
</organism>
<dbReference type="EMBL" id="JACEFO010002082">
    <property type="protein sequence ID" value="KAF8685955.1"/>
    <property type="molecule type" value="Genomic_DNA"/>
</dbReference>
<comment type="caution">
    <text evidence="2">The sequence shown here is derived from an EMBL/GenBank/DDBJ whole genome shotgun (WGS) entry which is preliminary data.</text>
</comment>
<protein>
    <submittedName>
        <fullName evidence="2">Uncharacterized protein</fullName>
    </submittedName>
</protein>
<accession>A0A835EFZ4</accession>
<dbReference type="Gene3D" id="1.20.1310.10">
    <property type="entry name" value="Cullin Repeats"/>
    <property type="match status" value="1"/>
</dbReference>
<keyword evidence="3" id="KW-1185">Reference proteome</keyword>
<dbReference type="InterPro" id="IPR016159">
    <property type="entry name" value="Cullin_repeat-like_dom_sf"/>
</dbReference>
<dbReference type="Proteomes" id="UP000636709">
    <property type="component" value="Unassembled WGS sequence"/>
</dbReference>
<proteinExistence type="predicted"/>
<dbReference type="OrthoDB" id="27073at2759"/>
<sequence length="110" mass="12393">MEATITSEVQSLCRPLDAAPPDSAELFFQELLAKRNQHAIAIHMTRDILMYMERTFIPINGKAPIHQRARAPPVPCGMTKWPARTRSGRGSSRRGRTGGWCKQDAHGPWR</sequence>
<evidence type="ECO:0000313" key="3">
    <source>
        <dbReference type="Proteomes" id="UP000636709"/>
    </source>
</evidence>
<name>A0A835EFZ4_9POAL</name>
<dbReference type="SUPFAM" id="SSF74788">
    <property type="entry name" value="Cullin repeat-like"/>
    <property type="match status" value="1"/>
</dbReference>
<feature type="region of interest" description="Disordered" evidence="1">
    <location>
        <begin position="66"/>
        <end position="110"/>
    </location>
</feature>
<evidence type="ECO:0000256" key="1">
    <source>
        <dbReference type="SAM" id="MobiDB-lite"/>
    </source>
</evidence>
<gene>
    <name evidence="2" type="ORF">HU200_043880</name>
</gene>
<reference evidence="2" key="1">
    <citation type="submission" date="2020-07" db="EMBL/GenBank/DDBJ databases">
        <title>Genome sequence and genetic diversity analysis of an under-domesticated orphan crop, white fonio (Digitaria exilis).</title>
        <authorList>
            <person name="Bennetzen J.L."/>
            <person name="Chen S."/>
            <person name="Ma X."/>
            <person name="Wang X."/>
            <person name="Yssel A.E.J."/>
            <person name="Chaluvadi S.R."/>
            <person name="Johnson M."/>
            <person name="Gangashetty P."/>
            <person name="Hamidou F."/>
            <person name="Sanogo M.D."/>
            <person name="Zwaenepoel A."/>
            <person name="Wallace J."/>
            <person name="Van De Peer Y."/>
            <person name="Van Deynze A."/>
        </authorList>
    </citation>
    <scope>NUCLEOTIDE SEQUENCE</scope>
    <source>
        <tissue evidence="2">Leaves</tissue>
    </source>
</reference>
<evidence type="ECO:0000313" key="2">
    <source>
        <dbReference type="EMBL" id="KAF8685955.1"/>
    </source>
</evidence>